<dbReference type="Gene3D" id="3.40.50.300">
    <property type="entry name" value="P-loop containing nucleotide triphosphate hydrolases"/>
    <property type="match status" value="1"/>
</dbReference>
<accession>A0A6A4GGD6</accession>
<reference evidence="1" key="1">
    <citation type="journal article" date="2019" name="Environ. Microbiol.">
        <title>Fungal ecological strategies reflected in gene transcription - a case study of two litter decomposers.</title>
        <authorList>
            <person name="Barbi F."/>
            <person name="Kohler A."/>
            <person name="Barry K."/>
            <person name="Baskaran P."/>
            <person name="Daum C."/>
            <person name="Fauchery L."/>
            <person name="Ihrmark K."/>
            <person name="Kuo A."/>
            <person name="LaButti K."/>
            <person name="Lipzen A."/>
            <person name="Morin E."/>
            <person name="Grigoriev I.V."/>
            <person name="Henrissat B."/>
            <person name="Lindahl B."/>
            <person name="Martin F."/>
        </authorList>
    </citation>
    <scope>NUCLEOTIDE SEQUENCE</scope>
    <source>
        <strain evidence="1">JB14</strain>
    </source>
</reference>
<organism evidence="1 2">
    <name type="scientific">Gymnopus androsaceus JB14</name>
    <dbReference type="NCBI Taxonomy" id="1447944"/>
    <lineage>
        <taxon>Eukaryota</taxon>
        <taxon>Fungi</taxon>
        <taxon>Dikarya</taxon>
        <taxon>Basidiomycota</taxon>
        <taxon>Agaricomycotina</taxon>
        <taxon>Agaricomycetes</taxon>
        <taxon>Agaricomycetidae</taxon>
        <taxon>Agaricales</taxon>
        <taxon>Marasmiineae</taxon>
        <taxon>Omphalotaceae</taxon>
        <taxon>Gymnopus</taxon>
    </lineage>
</organism>
<dbReference type="OrthoDB" id="3258722at2759"/>
<sequence length="123" mass="13873">MTENFSSSLTQMFADASNFNIHGGIFNAAQHMNITYADRPLVNVPPGHVEGMTDCPTSTLLFTGRETILNILEDYFITDMKSEDRGRRKLFLLHGLGGAGKTQCALEFARKFKKRYMFQGIIF</sequence>
<evidence type="ECO:0008006" key="3">
    <source>
        <dbReference type="Google" id="ProtNLM"/>
    </source>
</evidence>
<dbReference type="Proteomes" id="UP000799118">
    <property type="component" value="Unassembled WGS sequence"/>
</dbReference>
<dbReference type="SUPFAM" id="SSF52540">
    <property type="entry name" value="P-loop containing nucleoside triphosphate hydrolases"/>
    <property type="match status" value="1"/>
</dbReference>
<name>A0A6A4GGD6_9AGAR</name>
<dbReference type="InterPro" id="IPR027417">
    <property type="entry name" value="P-loop_NTPase"/>
</dbReference>
<dbReference type="AlphaFoldDB" id="A0A6A4GGD6"/>
<keyword evidence="2" id="KW-1185">Reference proteome</keyword>
<evidence type="ECO:0000313" key="2">
    <source>
        <dbReference type="Proteomes" id="UP000799118"/>
    </source>
</evidence>
<gene>
    <name evidence="1" type="ORF">BT96DRAFT_648113</name>
</gene>
<dbReference type="EMBL" id="ML770128">
    <property type="protein sequence ID" value="KAE9384530.1"/>
    <property type="molecule type" value="Genomic_DNA"/>
</dbReference>
<proteinExistence type="predicted"/>
<protein>
    <recommendedName>
        <fullName evidence="3">NB-ARC domain-containing protein</fullName>
    </recommendedName>
</protein>
<evidence type="ECO:0000313" key="1">
    <source>
        <dbReference type="EMBL" id="KAE9384530.1"/>
    </source>
</evidence>